<protein>
    <submittedName>
        <fullName evidence="1">DUF3489 domain-containing protein</fullName>
    </submittedName>
</protein>
<name>A0ABW0F8Z7_9HYPH</name>
<proteinExistence type="predicted"/>
<sequence>MTKLTDTQLVIIATACQRPGRVILPLPENLKGGAVAKVIDSLAAKGMIEEADAKPGEPVWRETGDGHRVTLIATDASLEALGITEDPPIETASEASEREPAPVADFSDASYPLADEGMEASLAPKRWARDDSKQAKLIEMLRRPDGATIEEIVGAFGWQPHTVRGAIAGALKKKLGLDVTSEKVEERGRVYRIAG</sequence>
<gene>
    <name evidence="1" type="ORF">ACFPK2_18985</name>
</gene>
<reference evidence="2" key="1">
    <citation type="journal article" date="2019" name="Int. J. Syst. Evol. Microbiol.">
        <title>The Global Catalogue of Microorganisms (GCM) 10K type strain sequencing project: providing services to taxonomists for standard genome sequencing and annotation.</title>
        <authorList>
            <consortium name="The Broad Institute Genomics Platform"/>
            <consortium name="The Broad Institute Genome Sequencing Center for Infectious Disease"/>
            <person name="Wu L."/>
            <person name="Ma J."/>
        </authorList>
    </citation>
    <scope>NUCLEOTIDE SEQUENCE [LARGE SCALE GENOMIC DNA]</scope>
    <source>
        <strain evidence="2">CGMCC 1.15643</strain>
    </source>
</reference>
<accession>A0ABW0F8Z7</accession>
<dbReference type="EMBL" id="JBHSLI010000008">
    <property type="protein sequence ID" value="MFC5295081.1"/>
    <property type="molecule type" value="Genomic_DNA"/>
</dbReference>
<comment type="caution">
    <text evidence="1">The sequence shown here is derived from an EMBL/GenBank/DDBJ whole genome shotgun (WGS) entry which is preliminary data.</text>
</comment>
<dbReference type="RefSeq" id="WP_158445350.1">
    <property type="nucleotide sequence ID" value="NZ_JAOAOS010000008.1"/>
</dbReference>
<organism evidence="1 2">
    <name type="scientific">Bosea minatitlanensis</name>
    <dbReference type="NCBI Taxonomy" id="128782"/>
    <lineage>
        <taxon>Bacteria</taxon>
        <taxon>Pseudomonadati</taxon>
        <taxon>Pseudomonadota</taxon>
        <taxon>Alphaproteobacteria</taxon>
        <taxon>Hyphomicrobiales</taxon>
        <taxon>Boseaceae</taxon>
        <taxon>Bosea</taxon>
    </lineage>
</organism>
<keyword evidence="2" id="KW-1185">Reference proteome</keyword>
<dbReference type="InterPro" id="IPR021880">
    <property type="entry name" value="DUF3489"/>
</dbReference>
<dbReference type="Proteomes" id="UP001595976">
    <property type="component" value="Unassembled WGS sequence"/>
</dbReference>
<evidence type="ECO:0000313" key="1">
    <source>
        <dbReference type="EMBL" id="MFC5295081.1"/>
    </source>
</evidence>
<evidence type="ECO:0000313" key="2">
    <source>
        <dbReference type="Proteomes" id="UP001595976"/>
    </source>
</evidence>
<dbReference type="Pfam" id="PF11994">
    <property type="entry name" value="DUF3489"/>
    <property type="match status" value="1"/>
</dbReference>